<dbReference type="OrthoDB" id="408373at2759"/>
<reference evidence="4" key="1">
    <citation type="submission" date="2019-06" db="EMBL/GenBank/DDBJ databases">
        <authorList>
            <person name="Broberg M."/>
        </authorList>
    </citation>
    <scope>NUCLEOTIDE SEQUENCE [LARGE SCALE GENOMIC DNA]</scope>
</reference>
<proteinExistence type="predicted"/>
<dbReference type="Proteomes" id="UP000754883">
    <property type="component" value="Unassembled WGS sequence"/>
</dbReference>
<reference evidence="3 4" key="2">
    <citation type="submission" date="2021-10" db="EMBL/GenBank/DDBJ databases">
        <authorList>
            <person name="Piombo E."/>
        </authorList>
    </citation>
    <scope>NUCLEOTIDE SEQUENCE [LARGE SCALE GENOMIC DNA]</scope>
</reference>
<dbReference type="Gene3D" id="3.40.50.1820">
    <property type="entry name" value="alpha/beta hydrolase"/>
    <property type="match status" value="1"/>
</dbReference>
<evidence type="ECO:0000313" key="4">
    <source>
        <dbReference type="Proteomes" id="UP000754883"/>
    </source>
</evidence>
<dbReference type="InterPro" id="IPR050228">
    <property type="entry name" value="Carboxylesterase_BioH"/>
</dbReference>
<organism evidence="3 4">
    <name type="scientific">Clonostachys byssicola</name>
    <dbReference type="NCBI Taxonomy" id="160290"/>
    <lineage>
        <taxon>Eukaryota</taxon>
        <taxon>Fungi</taxon>
        <taxon>Dikarya</taxon>
        <taxon>Ascomycota</taxon>
        <taxon>Pezizomycotina</taxon>
        <taxon>Sordariomycetes</taxon>
        <taxon>Hypocreomycetidae</taxon>
        <taxon>Hypocreales</taxon>
        <taxon>Bionectriaceae</taxon>
        <taxon>Clonostachys</taxon>
    </lineage>
</organism>
<dbReference type="PANTHER" id="PTHR43194">
    <property type="entry name" value="HYDROLASE ALPHA/BETA FOLD FAMILY"/>
    <property type="match status" value="1"/>
</dbReference>
<dbReference type="PANTHER" id="PTHR43194:SF2">
    <property type="entry name" value="PEROXISOMAL MEMBRANE PROTEIN LPX1"/>
    <property type="match status" value="1"/>
</dbReference>
<sequence length="335" mass="36602">MAVSNVPVLPHPGQVGDQRSIPPPPAEDFNALFGGVLPPAQTLETYLGVTTYYMIEPSHPNPSTTATPRNVVLIHGVGTPAIGLLPLAKLLAADSTPTTVLIYDNWGHGLSSTPVAPHVPGLFHTQILGLLAHLGWSRAHFLGFSLGGIIAASFAQYHTTVVQSLVLVAPAGLLKTSDLTPWERFLRWGGWGWGWGDLSANSVWDYLGPGPVEEGWEKKFKEKGLEAIPREAVQIWEKEKHAGHVASLVSCYRYTGVYDAHDTYKSLAEGKLDTMVLLGEKDGFFEKDYMQKEFKSLGWKGDIHVVDGVGHSVAGEKPKEVKEMMVDFWDELEDA</sequence>
<dbReference type="SUPFAM" id="SSF53474">
    <property type="entry name" value="alpha/beta-Hydrolases"/>
    <property type="match status" value="1"/>
</dbReference>
<evidence type="ECO:0000259" key="2">
    <source>
        <dbReference type="Pfam" id="PF12697"/>
    </source>
</evidence>
<dbReference type="InterPro" id="IPR000073">
    <property type="entry name" value="AB_hydrolase_1"/>
</dbReference>
<feature type="region of interest" description="Disordered" evidence="1">
    <location>
        <begin position="1"/>
        <end position="24"/>
    </location>
</feature>
<accession>A0A9N9UF10</accession>
<keyword evidence="4" id="KW-1185">Reference proteome</keyword>
<gene>
    <name evidence="3" type="ORF">CBYS24578_00007704</name>
</gene>
<dbReference type="EMBL" id="CABFNO020001405">
    <property type="protein sequence ID" value="CAG9986510.1"/>
    <property type="molecule type" value="Genomic_DNA"/>
</dbReference>
<dbReference type="InterPro" id="IPR029058">
    <property type="entry name" value="AB_hydrolase_fold"/>
</dbReference>
<comment type="caution">
    <text evidence="3">The sequence shown here is derived from an EMBL/GenBank/DDBJ whole genome shotgun (WGS) entry which is preliminary data.</text>
</comment>
<feature type="domain" description="AB hydrolase-1" evidence="2">
    <location>
        <begin position="71"/>
        <end position="321"/>
    </location>
</feature>
<dbReference type="Pfam" id="PF12697">
    <property type="entry name" value="Abhydrolase_6"/>
    <property type="match status" value="1"/>
</dbReference>
<name>A0A9N9UF10_9HYPO</name>
<evidence type="ECO:0000313" key="3">
    <source>
        <dbReference type="EMBL" id="CAG9986510.1"/>
    </source>
</evidence>
<dbReference type="AlphaFoldDB" id="A0A9N9UF10"/>
<evidence type="ECO:0000256" key="1">
    <source>
        <dbReference type="SAM" id="MobiDB-lite"/>
    </source>
</evidence>
<protein>
    <recommendedName>
        <fullName evidence="2">AB hydrolase-1 domain-containing protein</fullName>
    </recommendedName>
</protein>